<gene>
    <name evidence="10" type="primary">rsgA</name>
    <name evidence="14" type="ORF">DFQ59_1193</name>
</gene>
<dbReference type="PROSITE" id="PS50936">
    <property type="entry name" value="ENGC_GTPASE"/>
    <property type="match status" value="1"/>
</dbReference>
<protein>
    <recommendedName>
        <fullName evidence="10">Small ribosomal subunit biogenesis GTPase RsgA</fullName>
        <ecNumber evidence="10">3.6.1.-</ecNumber>
    </recommendedName>
</protein>
<dbReference type="SUPFAM" id="SSF52540">
    <property type="entry name" value="P-loop containing nucleoside triphosphate hydrolases"/>
    <property type="match status" value="1"/>
</dbReference>
<feature type="binding site" evidence="10">
    <location>
        <position position="283"/>
    </location>
    <ligand>
        <name>Zn(2+)</name>
        <dbReference type="ChEBI" id="CHEBI:29105"/>
    </ligand>
</feature>
<evidence type="ECO:0000256" key="5">
    <source>
        <dbReference type="ARBA" id="ARBA00022741"/>
    </source>
</evidence>
<name>A0A369BN09_9GAMM</name>
<accession>A0A369BN09</accession>
<dbReference type="GO" id="GO:0003924">
    <property type="term" value="F:GTPase activity"/>
    <property type="evidence" value="ECO:0007669"/>
    <property type="project" value="UniProtKB-UniRule"/>
</dbReference>
<dbReference type="EMBL" id="QPJY01000019">
    <property type="protein sequence ID" value="RCX21986.1"/>
    <property type="molecule type" value="Genomic_DNA"/>
</dbReference>
<dbReference type="OrthoDB" id="9809485at2"/>
<organism evidence="14 15">
    <name type="scientific">Thioalbus denitrificans</name>
    <dbReference type="NCBI Taxonomy" id="547122"/>
    <lineage>
        <taxon>Bacteria</taxon>
        <taxon>Pseudomonadati</taxon>
        <taxon>Pseudomonadota</taxon>
        <taxon>Gammaproteobacteria</taxon>
        <taxon>Chromatiales</taxon>
        <taxon>Ectothiorhodospiraceae</taxon>
        <taxon>Thioalbus</taxon>
    </lineage>
</organism>
<dbReference type="RefSeq" id="WP_114281334.1">
    <property type="nucleotide sequence ID" value="NZ_QPJY01000019.1"/>
</dbReference>
<dbReference type="PANTHER" id="PTHR32120">
    <property type="entry name" value="SMALL RIBOSOMAL SUBUNIT BIOGENESIS GTPASE RSGA"/>
    <property type="match status" value="1"/>
</dbReference>
<evidence type="ECO:0000256" key="10">
    <source>
        <dbReference type="HAMAP-Rule" id="MF_01820"/>
    </source>
</evidence>
<sequence>MFFDFSLLQPLGWRHFFFRQLTLEQLERYTPARVVNLERNAVRADTGGGSFPVTLCSRLLFPDDPIARPTVGDWLLVEPGTNRAVERLERSSLIHRLRPGESSDSQAIAANVDRLLVVAALTREFNLHRIERYLVIAAQAGVTPLVVLSKADLCPDPAAVAGEVSRRLRGAGDVVALDLLRDSARDALGAWLDAGTTLALVGSSGVGKSTLLNNLAGIRRQATGATREDDDKGRHTTSSRSLHRLPGELCLIDVPGLREVGLPPVAGGVARRFAHIEALAPECRFADCTHQGEPGCAVRAAVQAGGLTADELDHYLRLQAEEAANTRRREQRSRQQDKAFGKMVRATLRAKRERQGR</sequence>
<keyword evidence="5 10" id="KW-0547">Nucleotide-binding</keyword>
<feature type="binding site" evidence="10">
    <location>
        <position position="290"/>
    </location>
    <ligand>
        <name>Zn(2+)</name>
        <dbReference type="ChEBI" id="CHEBI:29105"/>
    </ligand>
</feature>
<dbReference type="Pfam" id="PF03193">
    <property type="entry name" value="RsgA_GTPase"/>
    <property type="match status" value="1"/>
</dbReference>
<evidence type="ECO:0000259" key="13">
    <source>
        <dbReference type="PROSITE" id="PS51721"/>
    </source>
</evidence>
<comment type="subunit">
    <text evidence="10">Monomer. Associates with 30S ribosomal subunit, binds 16S rRNA.</text>
</comment>
<keyword evidence="2 10" id="KW-0690">Ribosome biogenesis</keyword>
<feature type="domain" description="EngC GTPase" evidence="12">
    <location>
        <begin position="110"/>
        <end position="258"/>
    </location>
</feature>
<keyword evidence="1 10" id="KW-0963">Cytoplasm</keyword>
<dbReference type="InterPro" id="IPR030378">
    <property type="entry name" value="G_CP_dom"/>
</dbReference>
<dbReference type="GO" id="GO:0019843">
    <property type="term" value="F:rRNA binding"/>
    <property type="evidence" value="ECO:0007669"/>
    <property type="project" value="UniProtKB-KW"/>
</dbReference>
<feature type="domain" description="CP-type G" evidence="13">
    <location>
        <begin position="101"/>
        <end position="260"/>
    </location>
</feature>
<evidence type="ECO:0000259" key="12">
    <source>
        <dbReference type="PROSITE" id="PS50936"/>
    </source>
</evidence>
<evidence type="ECO:0000256" key="8">
    <source>
        <dbReference type="ARBA" id="ARBA00022884"/>
    </source>
</evidence>
<feature type="region of interest" description="Disordered" evidence="11">
    <location>
        <begin position="323"/>
        <end position="343"/>
    </location>
</feature>
<dbReference type="HAMAP" id="MF_01820">
    <property type="entry name" value="GTPase_RsgA"/>
    <property type="match status" value="1"/>
</dbReference>
<dbReference type="Gene3D" id="3.40.50.300">
    <property type="entry name" value="P-loop containing nucleotide triphosphate hydrolases"/>
    <property type="match status" value="1"/>
</dbReference>
<keyword evidence="4 10" id="KW-0699">rRNA-binding</keyword>
<evidence type="ECO:0000256" key="9">
    <source>
        <dbReference type="ARBA" id="ARBA00023134"/>
    </source>
</evidence>
<proteinExistence type="inferred from homology"/>
<dbReference type="AlphaFoldDB" id="A0A369BN09"/>
<evidence type="ECO:0000256" key="7">
    <source>
        <dbReference type="ARBA" id="ARBA00022833"/>
    </source>
</evidence>
<dbReference type="InterPro" id="IPR004881">
    <property type="entry name" value="Ribosome_biogen_GTPase_RsgA"/>
</dbReference>
<feature type="compositionally biased region" description="Basic and acidic residues" evidence="11">
    <location>
        <begin position="323"/>
        <end position="340"/>
    </location>
</feature>
<keyword evidence="7 10" id="KW-0862">Zinc</keyword>
<dbReference type="GO" id="GO:0005525">
    <property type="term" value="F:GTP binding"/>
    <property type="evidence" value="ECO:0007669"/>
    <property type="project" value="UniProtKB-UniRule"/>
</dbReference>
<dbReference type="EC" id="3.6.1.-" evidence="10"/>
<feature type="binding site" evidence="10">
    <location>
        <begin position="149"/>
        <end position="152"/>
    </location>
    <ligand>
        <name>GTP</name>
        <dbReference type="ChEBI" id="CHEBI:37565"/>
    </ligand>
</feature>
<dbReference type="GO" id="GO:0046872">
    <property type="term" value="F:metal ion binding"/>
    <property type="evidence" value="ECO:0007669"/>
    <property type="project" value="UniProtKB-KW"/>
</dbReference>
<dbReference type="PANTHER" id="PTHR32120:SF10">
    <property type="entry name" value="SMALL RIBOSOMAL SUBUNIT BIOGENESIS GTPASE RSGA"/>
    <property type="match status" value="1"/>
</dbReference>
<dbReference type="GO" id="GO:0005737">
    <property type="term" value="C:cytoplasm"/>
    <property type="evidence" value="ECO:0007669"/>
    <property type="project" value="UniProtKB-SubCell"/>
</dbReference>
<evidence type="ECO:0000256" key="11">
    <source>
        <dbReference type="SAM" id="MobiDB-lite"/>
    </source>
</evidence>
<comment type="caution">
    <text evidence="14">The sequence shown here is derived from an EMBL/GenBank/DDBJ whole genome shotgun (WGS) entry which is preliminary data.</text>
</comment>
<comment type="similarity">
    <text evidence="10">Belongs to the TRAFAC class YlqF/YawG GTPase family. RsgA subfamily.</text>
</comment>
<dbReference type="InterPro" id="IPR010914">
    <property type="entry name" value="RsgA_GTPase_dom"/>
</dbReference>
<evidence type="ECO:0000256" key="2">
    <source>
        <dbReference type="ARBA" id="ARBA00022517"/>
    </source>
</evidence>
<dbReference type="PROSITE" id="PS51721">
    <property type="entry name" value="G_CP"/>
    <property type="match status" value="1"/>
</dbReference>
<dbReference type="GO" id="GO:0042274">
    <property type="term" value="P:ribosomal small subunit biogenesis"/>
    <property type="evidence" value="ECO:0007669"/>
    <property type="project" value="UniProtKB-UniRule"/>
</dbReference>
<dbReference type="CDD" id="cd01854">
    <property type="entry name" value="YjeQ_EngC"/>
    <property type="match status" value="1"/>
</dbReference>
<dbReference type="InterPro" id="IPR027417">
    <property type="entry name" value="P-loop_NTPase"/>
</dbReference>
<evidence type="ECO:0000256" key="4">
    <source>
        <dbReference type="ARBA" id="ARBA00022730"/>
    </source>
</evidence>
<dbReference type="Proteomes" id="UP000252707">
    <property type="component" value="Unassembled WGS sequence"/>
</dbReference>
<keyword evidence="6 10" id="KW-0378">Hydrolase</keyword>
<feature type="binding site" evidence="10">
    <location>
        <begin position="202"/>
        <end position="210"/>
    </location>
    <ligand>
        <name>GTP</name>
        <dbReference type="ChEBI" id="CHEBI:37565"/>
    </ligand>
</feature>
<dbReference type="NCBIfam" id="TIGR00157">
    <property type="entry name" value="ribosome small subunit-dependent GTPase A"/>
    <property type="match status" value="1"/>
</dbReference>
<evidence type="ECO:0000256" key="1">
    <source>
        <dbReference type="ARBA" id="ARBA00022490"/>
    </source>
</evidence>
<comment type="function">
    <text evidence="10">One of several proteins that assist in the late maturation steps of the functional core of the 30S ribosomal subunit. Helps release RbfA from mature subunits. May play a role in the assembly of ribosomal proteins into the subunit. Circularly permuted GTPase that catalyzes slow GTP hydrolysis, GTPase activity is stimulated by the 30S ribosomal subunit.</text>
</comment>
<keyword evidence="3 10" id="KW-0479">Metal-binding</keyword>
<reference evidence="14 15" key="1">
    <citation type="submission" date="2018-07" db="EMBL/GenBank/DDBJ databases">
        <title>Genomic Encyclopedia of Type Strains, Phase IV (KMG-IV): sequencing the most valuable type-strain genomes for metagenomic binning, comparative biology and taxonomic classification.</title>
        <authorList>
            <person name="Goeker M."/>
        </authorList>
    </citation>
    <scope>NUCLEOTIDE SEQUENCE [LARGE SCALE GENOMIC DNA]</scope>
    <source>
        <strain evidence="14 15">DSM 26407</strain>
    </source>
</reference>
<keyword evidence="8 10" id="KW-0694">RNA-binding</keyword>
<keyword evidence="9 10" id="KW-0342">GTP-binding</keyword>
<evidence type="ECO:0000256" key="3">
    <source>
        <dbReference type="ARBA" id="ARBA00022723"/>
    </source>
</evidence>
<comment type="cofactor">
    <cofactor evidence="10">
        <name>Zn(2+)</name>
        <dbReference type="ChEBI" id="CHEBI:29105"/>
    </cofactor>
    <text evidence="10">Binds 1 zinc ion per subunit.</text>
</comment>
<feature type="binding site" evidence="10">
    <location>
        <position position="288"/>
    </location>
    <ligand>
        <name>Zn(2+)</name>
        <dbReference type="ChEBI" id="CHEBI:29105"/>
    </ligand>
</feature>
<evidence type="ECO:0000313" key="15">
    <source>
        <dbReference type="Proteomes" id="UP000252707"/>
    </source>
</evidence>
<evidence type="ECO:0000256" key="6">
    <source>
        <dbReference type="ARBA" id="ARBA00022801"/>
    </source>
</evidence>
<evidence type="ECO:0000313" key="14">
    <source>
        <dbReference type="EMBL" id="RCX21986.1"/>
    </source>
</evidence>
<keyword evidence="15" id="KW-1185">Reference proteome</keyword>
<dbReference type="Gene3D" id="1.10.40.50">
    <property type="entry name" value="Probable gtpase engc, domain 3"/>
    <property type="match status" value="1"/>
</dbReference>
<comment type="subcellular location">
    <subcellularLocation>
        <location evidence="10">Cytoplasm</location>
    </subcellularLocation>
</comment>
<feature type="binding site" evidence="10">
    <location>
        <position position="296"/>
    </location>
    <ligand>
        <name>Zn(2+)</name>
        <dbReference type="ChEBI" id="CHEBI:29105"/>
    </ligand>
</feature>